<dbReference type="Proteomes" id="UP000234681">
    <property type="component" value="Chromosome 7"/>
</dbReference>
<dbReference type="PROSITE" id="PS50196">
    <property type="entry name" value="RANBD1"/>
    <property type="match status" value="1"/>
</dbReference>
<evidence type="ECO:0000256" key="1">
    <source>
        <dbReference type="ARBA" id="ARBA00004567"/>
    </source>
</evidence>
<feature type="compositionally biased region" description="Gly residues" evidence="21">
    <location>
        <begin position="72"/>
        <end position="84"/>
    </location>
</feature>
<evidence type="ECO:0000256" key="20">
    <source>
        <dbReference type="ARBA" id="ARBA00081812"/>
    </source>
</evidence>
<evidence type="ECO:0000256" key="13">
    <source>
        <dbReference type="ARBA" id="ARBA00023136"/>
    </source>
</evidence>
<comment type="subcellular location">
    <subcellularLocation>
        <location evidence="2">Nucleus membrane</location>
        <topology evidence="2">Peripheral membrane protein</topology>
        <orientation evidence="2">Nucleoplasmic side</orientation>
    </subcellularLocation>
    <subcellularLocation>
        <location evidence="1">Nucleus</location>
        <location evidence="1">Nuclear pore complex</location>
    </subcellularLocation>
</comment>
<dbReference type="InterPro" id="IPR000156">
    <property type="entry name" value="Ran_bind_dom"/>
</dbReference>
<evidence type="ECO:0000256" key="2">
    <source>
        <dbReference type="ARBA" id="ARBA00004620"/>
    </source>
</evidence>
<organism evidence="23 24">
    <name type="scientific">Rattus norvegicus</name>
    <name type="common">Rat</name>
    <dbReference type="NCBI Taxonomy" id="10116"/>
    <lineage>
        <taxon>Eukaryota</taxon>
        <taxon>Metazoa</taxon>
        <taxon>Chordata</taxon>
        <taxon>Craniata</taxon>
        <taxon>Vertebrata</taxon>
        <taxon>Euteleostomi</taxon>
        <taxon>Mammalia</taxon>
        <taxon>Eutheria</taxon>
        <taxon>Euarchontoglires</taxon>
        <taxon>Glires</taxon>
        <taxon>Rodentia</taxon>
        <taxon>Myomorpha</taxon>
        <taxon>Muroidea</taxon>
        <taxon>Muridae</taxon>
        <taxon>Murinae</taxon>
        <taxon>Rattus</taxon>
    </lineage>
</organism>
<dbReference type="GO" id="GO:0031965">
    <property type="term" value="C:nuclear membrane"/>
    <property type="evidence" value="ECO:0007669"/>
    <property type="project" value="UniProtKB-SubCell"/>
</dbReference>
<evidence type="ECO:0000256" key="11">
    <source>
        <dbReference type="ARBA" id="ARBA00023010"/>
    </source>
</evidence>
<keyword evidence="11" id="KW-0811">Translocation</keyword>
<dbReference type="InterPro" id="IPR015007">
    <property type="entry name" value="NUP2/50/61"/>
</dbReference>
<evidence type="ECO:0000256" key="4">
    <source>
        <dbReference type="ARBA" id="ARBA00022499"/>
    </source>
</evidence>
<proteinExistence type="predicted"/>
<dbReference type="SUPFAM" id="SSF50729">
    <property type="entry name" value="PH domain-like"/>
    <property type="match status" value="1"/>
</dbReference>
<dbReference type="Pfam" id="PF08911">
    <property type="entry name" value="NUP50"/>
    <property type="match status" value="1"/>
</dbReference>
<dbReference type="Gene3D" id="2.30.29.30">
    <property type="entry name" value="Pleckstrin-homology domain (PH domain)/Phosphotyrosine-binding domain (PTB)"/>
    <property type="match status" value="1"/>
</dbReference>
<keyword evidence="8" id="KW-0832">Ubl conjugation</keyword>
<comment type="function">
    <text evidence="15">Component of the nuclear pore complex that has a direct role in nuclear protein import. Actively displaces NLSs from importin-alpha, and facilitates disassembly of the importin-alpha:beta-cargo complex and importin recycling. Interacts with regulatory proteins of cell cycle progression including CDKN1B. This interaction is required for correct intracellular transport and degradation of CDKN1B.</text>
</comment>
<feature type="compositionally biased region" description="Polar residues" evidence="21">
    <location>
        <begin position="89"/>
        <end position="104"/>
    </location>
</feature>
<dbReference type="GO" id="GO:0015031">
    <property type="term" value="P:protein transport"/>
    <property type="evidence" value="ECO:0007669"/>
    <property type="project" value="UniProtKB-KW"/>
</dbReference>
<dbReference type="PANTHER" id="PTHR23138:SF147">
    <property type="entry name" value="NUCLEAR PORE COMPLEX PROTEIN NUP50"/>
    <property type="match status" value="1"/>
</dbReference>
<evidence type="ECO:0000313" key="24">
    <source>
        <dbReference type="Proteomes" id="UP000234681"/>
    </source>
</evidence>
<dbReference type="AlphaFoldDB" id="A6HTC7"/>
<keyword evidence="6" id="KW-0677">Repeat</keyword>
<name>A6HTC7_RAT</name>
<sequence>MAKRVAEKELTDRNWDEEDEVEEMGTFSVASEEVMKNRAVKKAKRRNIGFESDSGGAFKGFKGLVVPSGGGGFSGFGGGSGGKPLEGLTNGNSTDSATPFSSAKTAAEPKAAFDGEEEESDEPPKVVVTEVKEEDAFYSKKCKLFYKKDNEFKEKGVGTLHLKPTATQKTQLLVRADTNLGNILLNVLIPPNMPCTRTGKNNVLIVCVPNPPLDEKQPTLPVTMLIRVKTSEDADELHKILLQKKDV</sequence>
<evidence type="ECO:0000256" key="19">
    <source>
        <dbReference type="ARBA" id="ARBA00081490"/>
    </source>
</evidence>
<accession>A6HTC7</accession>
<comment type="subunit">
    <text evidence="16">Does not interact with TPR. Interacts with Importin alpha-2, Importin beta, Importin beta-2, NUP153, Ran binding protein 7, CDKN1B and itself.</text>
</comment>
<keyword evidence="9" id="KW-0653">Protein transport</keyword>
<evidence type="ECO:0000256" key="10">
    <source>
        <dbReference type="ARBA" id="ARBA00022990"/>
    </source>
</evidence>
<keyword evidence="7" id="KW-0509">mRNA transport</keyword>
<feature type="domain" description="RanBD1" evidence="22">
    <location>
        <begin position="127"/>
        <end position="247"/>
    </location>
</feature>
<feature type="region of interest" description="Disordered" evidence="21">
    <location>
        <begin position="72"/>
        <end position="124"/>
    </location>
</feature>
<dbReference type="SMART" id="SM00160">
    <property type="entry name" value="RanBD"/>
    <property type="match status" value="1"/>
</dbReference>
<keyword evidence="13" id="KW-0472">Membrane</keyword>
<dbReference type="CDD" id="cd13170">
    <property type="entry name" value="RanBD_NUP50"/>
    <property type="match status" value="1"/>
</dbReference>
<evidence type="ECO:0000256" key="8">
    <source>
        <dbReference type="ARBA" id="ARBA00022843"/>
    </source>
</evidence>
<gene>
    <name evidence="23" type="ORF">rCG_60197</name>
</gene>
<evidence type="ECO:0000313" key="23">
    <source>
        <dbReference type="EMBL" id="EDM15596.1"/>
    </source>
</evidence>
<reference evidence="23 24" key="1">
    <citation type="submission" date="2005-09" db="EMBL/GenBank/DDBJ databases">
        <authorList>
            <person name="Mural R.J."/>
            <person name="Li P.W."/>
            <person name="Adams M.D."/>
            <person name="Amanatides P.G."/>
            <person name="Baden-Tillson H."/>
            <person name="Barnstead M."/>
            <person name="Chin S.H."/>
            <person name="Dew I."/>
            <person name="Evans C.A."/>
            <person name="Ferriera S."/>
            <person name="Flanigan M."/>
            <person name="Fosler C."/>
            <person name="Glodek A."/>
            <person name="Gu Z."/>
            <person name="Holt R.A."/>
            <person name="Jennings D."/>
            <person name="Kraft C.L."/>
            <person name="Lu F."/>
            <person name="Nguyen T."/>
            <person name="Nusskern D.R."/>
            <person name="Pfannkoch C.M."/>
            <person name="Sitter C."/>
            <person name="Sutton G.G."/>
            <person name="Venter J.C."/>
            <person name="Wang Z."/>
            <person name="Woodage T."/>
            <person name="Zheng X.H."/>
            <person name="Zhong F."/>
        </authorList>
    </citation>
    <scope>NUCLEOTIDE SEQUENCE [LARGE SCALE GENOMIC DNA]</scope>
    <source>
        <strain>BN</strain>
        <strain evidence="24">Sprague-Dawley</strain>
    </source>
</reference>
<evidence type="ECO:0000256" key="18">
    <source>
        <dbReference type="ARBA" id="ARBA00079821"/>
    </source>
</evidence>
<evidence type="ECO:0000256" key="12">
    <source>
        <dbReference type="ARBA" id="ARBA00023132"/>
    </source>
</evidence>
<evidence type="ECO:0000256" key="3">
    <source>
        <dbReference type="ARBA" id="ARBA00022448"/>
    </source>
</evidence>
<evidence type="ECO:0000256" key="17">
    <source>
        <dbReference type="ARBA" id="ARBA00069163"/>
    </source>
</evidence>
<evidence type="ECO:0000256" key="16">
    <source>
        <dbReference type="ARBA" id="ARBA00062409"/>
    </source>
</evidence>
<dbReference type="GO" id="GO:0051028">
    <property type="term" value="P:mRNA transport"/>
    <property type="evidence" value="ECO:0007669"/>
    <property type="project" value="UniProtKB-KW"/>
</dbReference>
<keyword evidence="14" id="KW-0539">Nucleus</keyword>
<keyword evidence="12" id="KW-0906">Nuclear pore complex</keyword>
<dbReference type="Pfam" id="PF00638">
    <property type="entry name" value="Ran_BP1"/>
    <property type="match status" value="1"/>
</dbReference>
<dbReference type="EMBL" id="CH473950">
    <property type="protein sequence ID" value="EDM15596.1"/>
    <property type="molecule type" value="Genomic_DNA"/>
</dbReference>
<keyword evidence="10" id="KW-0007">Acetylation</keyword>
<evidence type="ECO:0000256" key="9">
    <source>
        <dbReference type="ARBA" id="ARBA00022927"/>
    </source>
</evidence>
<evidence type="ECO:0000256" key="21">
    <source>
        <dbReference type="SAM" id="MobiDB-lite"/>
    </source>
</evidence>
<keyword evidence="4" id="KW-1017">Isopeptide bond</keyword>
<evidence type="ECO:0000256" key="6">
    <source>
        <dbReference type="ARBA" id="ARBA00022737"/>
    </source>
</evidence>
<keyword evidence="3" id="KW-0813">Transport</keyword>
<dbReference type="GO" id="GO:0005643">
    <property type="term" value="C:nuclear pore"/>
    <property type="evidence" value="ECO:0007669"/>
    <property type="project" value="UniProtKB-SubCell"/>
</dbReference>
<dbReference type="InterPro" id="IPR045255">
    <property type="entry name" value="RanBP1-like"/>
</dbReference>
<dbReference type="FunFam" id="2.30.29.30:FF:000179">
    <property type="entry name" value="Nuclear pore complex protein Nup50"/>
    <property type="match status" value="1"/>
</dbReference>
<keyword evidence="5" id="KW-0597">Phosphoprotein</keyword>
<dbReference type="InterPro" id="IPR011993">
    <property type="entry name" value="PH-like_dom_sf"/>
</dbReference>
<evidence type="ECO:0000256" key="15">
    <source>
        <dbReference type="ARBA" id="ARBA00054952"/>
    </source>
</evidence>
<evidence type="ECO:0000256" key="5">
    <source>
        <dbReference type="ARBA" id="ARBA00022553"/>
    </source>
</evidence>
<evidence type="ECO:0000256" key="7">
    <source>
        <dbReference type="ARBA" id="ARBA00022816"/>
    </source>
</evidence>
<protein>
    <recommendedName>
        <fullName evidence="17">Nuclear pore complex protein Nup50</fullName>
    </recommendedName>
    <alternativeName>
        <fullName evidence="18">50 kDa nucleoporin</fullName>
    </alternativeName>
    <alternativeName>
        <fullName evidence="19">Nuclear pore-associated protein 60 kDa-like</fullName>
    </alternativeName>
    <alternativeName>
        <fullName evidence="20">Nucleoporin Nup50</fullName>
    </alternativeName>
</protein>
<evidence type="ECO:0000259" key="22">
    <source>
        <dbReference type="PROSITE" id="PS50196"/>
    </source>
</evidence>
<evidence type="ECO:0000256" key="14">
    <source>
        <dbReference type="ARBA" id="ARBA00023242"/>
    </source>
</evidence>
<dbReference type="PANTHER" id="PTHR23138">
    <property type="entry name" value="RAN BINDING PROTEIN"/>
    <property type="match status" value="1"/>
</dbReference>